<keyword evidence="3" id="KW-1185">Reference proteome</keyword>
<name>A0ABP9JXS0_9ACTN</name>
<keyword evidence="1" id="KW-0732">Signal</keyword>
<accession>A0ABP9JXS0</accession>
<evidence type="ECO:0000313" key="2">
    <source>
        <dbReference type="EMBL" id="GAA5045510.1"/>
    </source>
</evidence>
<gene>
    <name evidence="2" type="ORF">GCM10023336_09280</name>
</gene>
<organism evidence="2 3">
    <name type="scientific">Streptomyces similanensis</name>
    <dbReference type="NCBI Taxonomy" id="1274988"/>
    <lineage>
        <taxon>Bacteria</taxon>
        <taxon>Bacillati</taxon>
        <taxon>Actinomycetota</taxon>
        <taxon>Actinomycetes</taxon>
        <taxon>Kitasatosporales</taxon>
        <taxon>Streptomycetaceae</taxon>
        <taxon>Streptomyces</taxon>
    </lineage>
</organism>
<dbReference type="RefSeq" id="WP_176150985.1">
    <property type="nucleotide sequence ID" value="NZ_BAABKC010000011.1"/>
</dbReference>
<feature type="signal peptide" evidence="1">
    <location>
        <begin position="1"/>
        <end position="21"/>
    </location>
</feature>
<dbReference type="Proteomes" id="UP001500124">
    <property type="component" value="Unassembled WGS sequence"/>
</dbReference>
<evidence type="ECO:0000256" key="1">
    <source>
        <dbReference type="SAM" id="SignalP"/>
    </source>
</evidence>
<proteinExistence type="predicted"/>
<protein>
    <submittedName>
        <fullName evidence="2">Uncharacterized protein</fullName>
    </submittedName>
</protein>
<sequence>MRTAVALAVALLGAAAATAAADDDSGAGGGNRSVVTVLDNSRADSILEVDRTGNVQTGSGTAGSDHDGSAVDMMEALVGAPHDAEEDGA</sequence>
<dbReference type="EMBL" id="BAABKC010000011">
    <property type="protein sequence ID" value="GAA5045510.1"/>
    <property type="molecule type" value="Genomic_DNA"/>
</dbReference>
<feature type="chain" id="PRO_5047320276" evidence="1">
    <location>
        <begin position="22"/>
        <end position="89"/>
    </location>
</feature>
<evidence type="ECO:0000313" key="3">
    <source>
        <dbReference type="Proteomes" id="UP001500124"/>
    </source>
</evidence>
<reference evidence="3" key="1">
    <citation type="journal article" date="2019" name="Int. J. Syst. Evol. Microbiol.">
        <title>The Global Catalogue of Microorganisms (GCM) 10K type strain sequencing project: providing services to taxonomists for standard genome sequencing and annotation.</title>
        <authorList>
            <consortium name="The Broad Institute Genomics Platform"/>
            <consortium name="The Broad Institute Genome Sequencing Center for Infectious Disease"/>
            <person name="Wu L."/>
            <person name="Ma J."/>
        </authorList>
    </citation>
    <scope>NUCLEOTIDE SEQUENCE [LARGE SCALE GENOMIC DNA]</scope>
    <source>
        <strain evidence="3">JCM 18410</strain>
    </source>
</reference>
<comment type="caution">
    <text evidence="2">The sequence shown here is derived from an EMBL/GenBank/DDBJ whole genome shotgun (WGS) entry which is preliminary data.</text>
</comment>